<organism evidence="2 3">
    <name type="scientific">Pycnoporus cinnabarinus</name>
    <name type="common">Cinnabar-red polypore</name>
    <name type="synonym">Trametes cinnabarina</name>
    <dbReference type="NCBI Taxonomy" id="5643"/>
    <lineage>
        <taxon>Eukaryota</taxon>
        <taxon>Fungi</taxon>
        <taxon>Dikarya</taxon>
        <taxon>Basidiomycota</taxon>
        <taxon>Agaricomycotina</taxon>
        <taxon>Agaricomycetes</taxon>
        <taxon>Polyporales</taxon>
        <taxon>Polyporaceae</taxon>
        <taxon>Trametes</taxon>
    </lineage>
</organism>
<keyword evidence="3" id="KW-1185">Reference proteome</keyword>
<accession>A0A060S518</accession>
<dbReference type="InterPro" id="IPR020635">
    <property type="entry name" value="Tyr_kinase_cat_dom"/>
</dbReference>
<dbReference type="Pfam" id="PF00069">
    <property type="entry name" value="Pkinase"/>
    <property type="match status" value="1"/>
</dbReference>
<dbReference type="GO" id="GO:0004674">
    <property type="term" value="F:protein serine/threonine kinase activity"/>
    <property type="evidence" value="ECO:0007669"/>
    <property type="project" value="TreeGrafter"/>
</dbReference>
<dbReference type="GO" id="GO:0005524">
    <property type="term" value="F:ATP binding"/>
    <property type="evidence" value="ECO:0007669"/>
    <property type="project" value="InterPro"/>
</dbReference>
<dbReference type="Gene3D" id="1.10.510.10">
    <property type="entry name" value="Transferase(Phosphotransferase) domain 1"/>
    <property type="match status" value="1"/>
</dbReference>
<dbReference type="InterPro" id="IPR011009">
    <property type="entry name" value="Kinase-like_dom_sf"/>
</dbReference>
<name>A0A060S518_PYCCI</name>
<dbReference type="PROSITE" id="PS50011">
    <property type="entry name" value="PROTEIN_KINASE_DOM"/>
    <property type="match status" value="1"/>
</dbReference>
<comment type="caution">
    <text evidence="2">The sequence shown here is derived from an EMBL/GenBank/DDBJ whole genome shotgun (WGS) entry which is preliminary data.</text>
</comment>
<dbReference type="EMBL" id="CCBP010000043">
    <property type="protein sequence ID" value="CDO69430.1"/>
    <property type="molecule type" value="Genomic_DNA"/>
</dbReference>
<dbReference type="GO" id="GO:0004713">
    <property type="term" value="F:protein tyrosine kinase activity"/>
    <property type="evidence" value="ECO:0007669"/>
    <property type="project" value="InterPro"/>
</dbReference>
<dbReference type="SMART" id="SM00219">
    <property type="entry name" value="TyrKc"/>
    <property type="match status" value="1"/>
</dbReference>
<evidence type="ECO:0000313" key="2">
    <source>
        <dbReference type="EMBL" id="CDO69430.1"/>
    </source>
</evidence>
<dbReference type="Proteomes" id="UP000029665">
    <property type="component" value="Unassembled WGS sequence"/>
</dbReference>
<dbReference type="CDD" id="cd00180">
    <property type="entry name" value="PKc"/>
    <property type="match status" value="1"/>
</dbReference>
<dbReference type="PANTHER" id="PTHR44167">
    <property type="entry name" value="OVARIAN-SPECIFIC SERINE/THREONINE-PROTEIN KINASE LOK-RELATED"/>
    <property type="match status" value="1"/>
</dbReference>
<dbReference type="InterPro" id="IPR000719">
    <property type="entry name" value="Prot_kinase_dom"/>
</dbReference>
<dbReference type="OrthoDB" id="5987198at2759"/>
<protein>
    <recommendedName>
        <fullName evidence="1">Protein kinase domain-containing protein</fullName>
    </recommendedName>
</protein>
<dbReference type="GO" id="GO:0044773">
    <property type="term" value="P:mitotic DNA damage checkpoint signaling"/>
    <property type="evidence" value="ECO:0007669"/>
    <property type="project" value="TreeGrafter"/>
</dbReference>
<dbReference type="HOGENOM" id="CLU_044121_2_0_1"/>
<proteinExistence type="predicted"/>
<dbReference type="SUPFAM" id="SSF56112">
    <property type="entry name" value="Protein kinase-like (PK-like)"/>
    <property type="match status" value="1"/>
</dbReference>
<feature type="domain" description="Protein kinase" evidence="1">
    <location>
        <begin position="1"/>
        <end position="249"/>
    </location>
</feature>
<evidence type="ECO:0000313" key="3">
    <source>
        <dbReference type="Proteomes" id="UP000029665"/>
    </source>
</evidence>
<dbReference type="AlphaFoldDB" id="A0A060S518"/>
<dbReference type="OMA" id="QVLREWQ"/>
<gene>
    <name evidence="2" type="ORF">BN946_scf184791.g25</name>
</gene>
<sequence>MDARRSSNNELVAIKKIRRDTHEIQIAQYLSSIQHPHNHTVSILQILDDPVDPDLSLMVMPYLRQCNKPSFGTIGETIDFINQTLEGLAFMHRHNVAHRDIAVENIMMNAQALYPDGHHPVRLNYAPDGIHPVTALPRHDHQIKYYYIDFGLACHFPEGASRYVVGDVGRDTEVPELSSHVPYDAFKVDIFALGNLYSKEFEEKYKDLHFLLPLIERMTKRNPQERPSSEELLAQWVEIRDSQPKHIYRWRLSPKSEPAIGRMINDTVAVALEGINHLKKYVK</sequence>
<dbReference type="STRING" id="5643.A0A060S518"/>
<reference evidence="2" key="1">
    <citation type="submission" date="2014-01" db="EMBL/GenBank/DDBJ databases">
        <title>The genome of the white-rot fungus Pycnoporus cinnabarinus: a basidiomycete model with a versatile arsenal for lignocellulosic biomass breakdown.</title>
        <authorList>
            <person name="Levasseur A."/>
            <person name="Lomascolo A."/>
            <person name="Ruiz-Duenas F.J."/>
            <person name="Uzan E."/>
            <person name="Piumi F."/>
            <person name="Kues U."/>
            <person name="Ram A.F.J."/>
            <person name="Murat C."/>
            <person name="Haon M."/>
            <person name="Benoit I."/>
            <person name="Arfi Y."/>
            <person name="Chevret D."/>
            <person name="Drula E."/>
            <person name="Kwon M.J."/>
            <person name="Gouret P."/>
            <person name="Lesage-Meessen L."/>
            <person name="Lombard V."/>
            <person name="Mariette J."/>
            <person name="Noirot C."/>
            <person name="Park J."/>
            <person name="Patyshakuliyeva A."/>
            <person name="Wieneger R.A.B."/>
            <person name="Wosten H.A.B."/>
            <person name="Martin F."/>
            <person name="Coutinho P.M."/>
            <person name="de Vries R."/>
            <person name="Martinez A.T."/>
            <person name="Klopp C."/>
            <person name="Pontarotti P."/>
            <person name="Henrissat B."/>
            <person name="Record E."/>
        </authorList>
    </citation>
    <scope>NUCLEOTIDE SEQUENCE [LARGE SCALE GENOMIC DNA]</scope>
    <source>
        <strain evidence="2">BRFM137</strain>
    </source>
</reference>
<evidence type="ECO:0000259" key="1">
    <source>
        <dbReference type="PROSITE" id="PS50011"/>
    </source>
</evidence>
<dbReference type="PANTHER" id="PTHR44167:SF30">
    <property type="entry name" value="PHOSPHORYLASE KINASE"/>
    <property type="match status" value="1"/>
</dbReference>
<dbReference type="GO" id="GO:0005634">
    <property type="term" value="C:nucleus"/>
    <property type="evidence" value="ECO:0007669"/>
    <property type="project" value="TreeGrafter"/>
</dbReference>